<evidence type="ECO:0000313" key="2">
    <source>
        <dbReference type="Proteomes" id="UP000240880"/>
    </source>
</evidence>
<proteinExistence type="predicted"/>
<gene>
    <name evidence="1" type="ORF">B9Q01_04450</name>
</gene>
<sequence>MSFYPYAAYNISTVYPSDWRVELNPKSDKFEGDVVFHSPKGDKIYISWGKLEKAKERFEDLEEHTKVSIERLRKTRDVVNMNVLDKRDGSIYGHRAILSQIEISTAIPTFSLFGSKRTDKRLVLSAHFYCEQSERYVVLYSLSRESEENIEPLFREVAQNLKCH</sequence>
<dbReference type="EMBL" id="NEXC01000022">
    <property type="protein sequence ID" value="PSN83493.1"/>
    <property type="molecule type" value="Genomic_DNA"/>
</dbReference>
<accession>A0A2R6AB05</accession>
<evidence type="ECO:0000313" key="1">
    <source>
        <dbReference type="EMBL" id="PSN83493.1"/>
    </source>
</evidence>
<comment type="caution">
    <text evidence="1">The sequence shown here is derived from an EMBL/GenBank/DDBJ whole genome shotgun (WGS) entry which is preliminary data.</text>
</comment>
<reference evidence="1 2" key="1">
    <citation type="submission" date="2017-04" db="EMBL/GenBank/DDBJ databases">
        <title>Novel microbial lineages endemic to geothermal iron-oxide mats fill important gaps in the evolutionary history of Archaea.</title>
        <authorList>
            <person name="Jay Z.J."/>
            <person name="Beam J.P."/>
            <person name="Dlakic M."/>
            <person name="Rusch D.B."/>
            <person name="Kozubal M.A."/>
            <person name="Inskeep W.P."/>
        </authorList>
    </citation>
    <scope>NUCLEOTIDE SEQUENCE [LARGE SCALE GENOMIC DNA]</scope>
    <source>
        <strain evidence="1">OSP_D</strain>
    </source>
</reference>
<dbReference type="Proteomes" id="UP000240880">
    <property type="component" value="Unassembled WGS sequence"/>
</dbReference>
<evidence type="ECO:0008006" key="3">
    <source>
        <dbReference type="Google" id="ProtNLM"/>
    </source>
</evidence>
<name>A0A2R6AB05_9ARCH</name>
<protein>
    <recommendedName>
        <fullName evidence="3">PsbP C-terminal domain-containing protein</fullName>
    </recommendedName>
</protein>
<organism evidence="1 2">
    <name type="scientific">Candidatus Marsarchaeota G1 archaeon OSP_D</name>
    <dbReference type="NCBI Taxonomy" id="1978155"/>
    <lineage>
        <taxon>Archaea</taxon>
        <taxon>Candidatus Marsarchaeota</taxon>
        <taxon>Candidatus Marsarchaeota group 1</taxon>
    </lineage>
</organism>
<dbReference type="AlphaFoldDB" id="A0A2R6AB05"/>